<organism evidence="2 3">
    <name type="scientific">Exophiala bonariae</name>
    <dbReference type="NCBI Taxonomy" id="1690606"/>
    <lineage>
        <taxon>Eukaryota</taxon>
        <taxon>Fungi</taxon>
        <taxon>Dikarya</taxon>
        <taxon>Ascomycota</taxon>
        <taxon>Pezizomycotina</taxon>
        <taxon>Eurotiomycetes</taxon>
        <taxon>Chaetothyriomycetidae</taxon>
        <taxon>Chaetothyriales</taxon>
        <taxon>Herpotrichiellaceae</taxon>
        <taxon>Exophiala</taxon>
    </lineage>
</organism>
<feature type="transmembrane region" description="Helical" evidence="1">
    <location>
        <begin position="41"/>
        <end position="68"/>
    </location>
</feature>
<dbReference type="Proteomes" id="UP001358417">
    <property type="component" value="Unassembled WGS sequence"/>
</dbReference>
<dbReference type="AlphaFoldDB" id="A0AAV9NL04"/>
<evidence type="ECO:0000256" key="1">
    <source>
        <dbReference type="SAM" id="Phobius"/>
    </source>
</evidence>
<reference evidence="2 3" key="1">
    <citation type="submission" date="2023-08" db="EMBL/GenBank/DDBJ databases">
        <title>Black Yeasts Isolated from many extreme environments.</title>
        <authorList>
            <person name="Coleine C."/>
            <person name="Stajich J.E."/>
            <person name="Selbmann L."/>
        </authorList>
    </citation>
    <scope>NUCLEOTIDE SEQUENCE [LARGE SCALE GENOMIC DNA]</scope>
    <source>
        <strain evidence="2 3">CCFEE 5792</strain>
    </source>
</reference>
<dbReference type="GeneID" id="89978936"/>
<name>A0AAV9NL04_9EURO</name>
<keyword evidence="1" id="KW-0812">Transmembrane</keyword>
<keyword evidence="1" id="KW-0472">Membrane</keyword>
<keyword evidence="3" id="KW-1185">Reference proteome</keyword>
<sequence length="710" mass="77965">MHREDTVVSSYHIVGTEHRSEKPHPYQDAIVPRAIRSATDVWAILGALTDVVGALLALCFLVFGIVVVYTNDRSIESAPWIPAILSATQLGPTIFPILFAAIAGRSLKAVASWKVEHGATIGALEQLLGSRTLLSTFFLQIHMRAFNLLGVALVLLWALSPLGGQAALRVARMIQSEEITAQDMTYVDFTSPLINRGPGKGDFLDVIDGIFVAELLSPAVNKISPMDTWGNVRIPMLEALDDYTEEGDSAEWLKIDSSKNTTWSSLKGVPHGPRYTAENRTFQLETAYWVTTCQPGRYHYEVEWLGTSIDYFTGPGVINATGYWESARNWAWFRLETERRSANPYLLQYEKYVYENVSQPLPDHEFKTDYNFTWLPSTPRIFHFETATTNRTLYSFTCTLQTSYVEAEVSCINDACAATAIRRSQQPHNSTNWSTLDFIPLTGSASFYERFINATRPVQDGRSTATEGYLTDPYTPYMASFANGDAGTNGSSLGSSWIDIGAVSPFSPLVSRRLSQLLNTYWLANIAPTAVTGVLLTDADNHYKGKIVPSTEHHMVNTTAQASTSRLVLRYNLPWLLILFVASTVLTLCALASLFFNLRRTGPDILESFSSFTRDNPYMVAAEGQHSGPLLGVRGGPGATKTAGSNLDGVERARLLRDVTVILADVAVDEPVGHIALTTALPAGFADEGAGTGAARNDAVALLRKGRLYD</sequence>
<accession>A0AAV9NL04</accession>
<comment type="caution">
    <text evidence="2">The sequence shown here is derived from an EMBL/GenBank/DDBJ whole genome shotgun (WGS) entry which is preliminary data.</text>
</comment>
<proteinExistence type="predicted"/>
<dbReference type="EMBL" id="JAVRRD010000005">
    <property type="protein sequence ID" value="KAK5058518.1"/>
    <property type="molecule type" value="Genomic_DNA"/>
</dbReference>
<evidence type="ECO:0000313" key="2">
    <source>
        <dbReference type="EMBL" id="KAK5058518.1"/>
    </source>
</evidence>
<gene>
    <name evidence="2" type="ORF">LTR84_010781</name>
</gene>
<keyword evidence="1" id="KW-1133">Transmembrane helix</keyword>
<feature type="transmembrane region" description="Helical" evidence="1">
    <location>
        <begin position="573"/>
        <end position="596"/>
    </location>
</feature>
<protein>
    <recommendedName>
        <fullName evidence="4">RDD domain-containing protein</fullName>
    </recommendedName>
</protein>
<evidence type="ECO:0008006" key="4">
    <source>
        <dbReference type="Google" id="ProtNLM"/>
    </source>
</evidence>
<dbReference type="RefSeq" id="XP_064709041.1">
    <property type="nucleotide sequence ID" value="XM_064854315.1"/>
</dbReference>
<feature type="transmembrane region" description="Helical" evidence="1">
    <location>
        <begin position="145"/>
        <end position="164"/>
    </location>
</feature>
<feature type="transmembrane region" description="Helical" evidence="1">
    <location>
        <begin position="80"/>
        <end position="104"/>
    </location>
</feature>
<evidence type="ECO:0000313" key="3">
    <source>
        <dbReference type="Proteomes" id="UP001358417"/>
    </source>
</evidence>